<proteinExistence type="predicted"/>
<reference evidence="2" key="1">
    <citation type="journal article" date="2019" name="Int. J. Syst. Evol. Microbiol.">
        <title>The Global Catalogue of Microorganisms (GCM) 10K type strain sequencing project: providing services to taxonomists for standard genome sequencing and annotation.</title>
        <authorList>
            <consortium name="The Broad Institute Genomics Platform"/>
            <consortium name="The Broad Institute Genome Sequencing Center for Infectious Disease"/>
            <person name="Wu L."/>
            <person name="Ma J."/>
        </authorList>
    </citation>
    <scope>NUCLEOTIDE SEQUENCE [LARGE SCALE GENOMIC DNA]</scope>
    <source>
        <strain evidence="2">JCM 32226</strain>
    </source>
</reference>
<keyword evidence="2" id="KW-1185">Reference proteome</keyword>
<sequence length="104" mass="11449">MNLSDLEESHLLSLTYDHNGLFIEFILLSSKDMNVKLFAHNKDTSPITVKFIGLNIRSNFTTPSGVASLGEVEAVQTSKNGFDLEGDMGFIQVVADTLMINDIL</sequence>
<gene>
    <name evidence="1" type="ORF">GCM10023095_24590</name>
</gene>
<comment type="caution">
    <text evidence="1">The sequence shown here is derived from an EMBL/GenBank/DDBJ whole genome shotgun (WGS) entry which is preliminary data.</text>
</comment>
<dbReference type="RefSeq" id="WP_345013526.1">
    <property type="nucleotide sequence ID" value="NZ_BAABFC010000017.1"/>
</dbReference>
<protein>
    <submittedName>
        <fullName evidence="1">Uncharacterized protein</fullName>
    </submittedName>
</protein>
<evidence type="ECO:0000313" key="1">
    <source>
        <dbReference type="EMBL" id="GAA4501445.1"/>
    </source>
</evidence>
<name>A0ABP8QD45_9GAMM</name>
<dbReference type="Proteomes" id="UP001501321">
    <property type="component" value="Unassembled WGS sequence"/>
</dbReference>
<organism evidence="1 2">
    <name type="scientific">Pseudaeromonas paramecii</name>
    <dbReference type="NCBI Taxonomy" id="2138166"/>
    <lineage>
        <taxon>Bacteria</taxon>
        <taxon>Pseudomonadati</taxon>
        <taxon>Pseudomonadota</taxon>
        <taxon>Gammaproteobacteria</taxon>
        <taxon>Aeromonadales</taxon>
        <taxon>Aeromonadaceae</taxon>
        <taxon>Pseudaeromonas</taxon>
    </lineage>
</organism>
<evidence type="ECO:0000313" key="2">
    <source>
        <dbReference type="Proteomes" id="UP001501321"/>
    </source>
</evidence>
<dbReference type="EMBL" id="BAABFC010000017">
    <property type="protein sequence ID" value="GAA4501445.1"/>
    <property type="molecule type" value="Genomic_DNA"/>
</dbReference>
<accession>A0ABP8QD45</accession>